<keyword evidence="7" id="KW-0732">Signal</keyword>
<keyword evidence="10" id="KW-1185">Reference proteome</keyword>
<dbReference type="PANTHER" id="PTHR30600">
    <property type="entry name" value="CYTOCHROME C PEROXIDASE-RELATED"/>
    <property type="match status" value="1"/>
</dbReference>
<dbReference type="Pfam" id="PF03150">
    <property type="entry name" value="CCP_MauG"/>
    <property type="match status" value="1"/>
</dbReference>
<keyword evidence="2 6" id="KW-0349">Heme</keyword>
<evidence type="ECO:0000256" key="4">
    <source>
        <dbReference type="ARBA" id="ARBA00023002"/>
    </source>
</evidence>
<dbReference type="RefSeq" id="WP_258845679.1">
    <property type="nucleotide sequence ID" value="NZ_JANUGX010000012.1"/>
</dbReference>
<dbReference type="InterPro" id="IPR009056">
    <property type="entry name" value="Cyt_c-like_dom"/>
</dbReference>
<dbReference type="PROSITE" id="PS51257">
    <property type="entry name" value="PROKAR_LIPOPROTEIN"/>
    <property type="match status" value="1"/>
</dbReference>
<feature type="domain" description="Cytochrome c" evidence="8">
    <location>
        <begin position="78"/>
        <end position="264"/>
    </location>
</feature>
<dbReference type="InterPro" id="IPR004852">
    <property type="entry name" value="Di-haem_cyt_c_peroxidsae"/>
</dbReference>
<evidence type="ECO:0000256" key="3">
    <source>
        <dbReference type="ARBA" id="ARBA00022723"/>
    </source>
</evidence>
<feature type="chain" id="PRO_5047136124" description="Cytochrome c domain-containing protein" evidence="7">
    <location>
        <begin position="26"/>
        <end position="516"/>
    </location>
</feature>
<evidence type="ECO:0000256" key="6">
    <source>
        <dbReference type="PROSITE-ProRule" id="PRU00433"/>
    </source>
</evidence>
<evidence type="ECO:0000259" key="8">
    <source>
        <dbReference type="PROSITE" id="PS51007"/>
    </source>
</evidence>
<feature type="domain" description="Cytochrome c" evidence="8">
    <location>
        <begin position="312"/>
        <end position="482"/>
    </location>
</feature>
<name>A0ABT2A6T9_9BURK</name>
<dbReference type="InterPro" id="IPR051395">
    <property type="entry name" value="Cytochrome_c_Peroxidase/MauG"/>
</dbReference>
<reference evidence="9 10" key="1">
    <citation type="submission" date="2022-08" db="EMBL/GenBank/DDBJ databases">
        <title>Reclassification of Massilia species as members of the genera Telluria, Duganella, Pseudoduganella, Mokoshia gen. nov. and Zemynaea gen. nov. using orthogonal and non-orthogonal genome-based approaches.</title>
        <authorList>
            <person name="Bowman J.P."/>
        </authorList>
    </citation>
    <scope>NUCLEOTIDE SEQUENCE [LARGE SCALE GENOMIC DNA]</scope>
    <source>
        <strain evidence="9 10">LMG 28164</strain>
    </source>
</reference>
<keyword evidence="5 6" id="KW-0408">Iron</keyword>
<dbReference type="EMBL" id="JANUGX010000012">
    <property type="protein sequence ID" value="MCS0589907.1"/>
    <property type="molecule type" value="Genomic_DNA"/>
</dbReference>
<comment type="caution">
    <text evidence="9">The sequence shown here is derived from an EMBL/GenBank/DDBJ whole genome shotgun (WGS) entry which is preliminary data.</text>
</comment>
<dbReference type="PROSITE" id="PS51007">
    <property type="entry name" value="CYTC"/>
    <property type="match status" value="2"/>
</dbReference>
<dbReference type="SUPFAM" id="SSF46626">
    <property type="entry name" value="Cytochrome c"/>
    <property type="match status" value="2"/>
</dbReference>
<evidence type="ECO:0000256" key="7">
    <source>
        <dbReference type="SAM" id="SignalP"/>
    </source>
</evidence>
<accession>A0ABT2A6T9</accession>
<sequence length="516" mass="56012">MNRTLALQQAYRTSALLLALSLALAGCGGADQPRKAPPAPPPPPTLDQQLAATLAQHGFTGTVEQKLESRLGRPLDFKRADLGRLLFFDPVSSLHNDNSCAACHSPSHGYGDTQSIAIGIQNNLIVGPDRQGPRNRRRSPMILNAGFFPRLMWNGRFFAPSGDPFDNSLGFSFPQPEGSSTFRPHDPAVPQLLVAQAYLPPTELIEEAGFTGIRDGLDPRYFQFDDGKGETCPALDTGGFRNGPIRARVEQRLNAIPAYVQKFGEAFDEVRSGARIDISMFARAIAEYEYILKGANAPIDRFARGETGAMTDGQKRGALLFFGKANCVACHAVGGKSNEMFSDFRMHNIGVPQIAPAFGVGSGNVIFDGPGENEDYGLEQVTGLASDRYRFRTSPLRNVALQPAFFHNGAFTRLEDAVRHHLDVMASLRSYDAKRAGVAPDLAQRMAPIANVAASIDPLLRRPLRLRAEEFDDLVEFVRKGLLDEGTLPALACTHIPDALPSGMPLPTFQSCPATP</sequence>
<gene>
    <name evidence="9" type="ORF">NX782_11910</name>
</gene>
<keyword evidence="4" id="KW-0560">Oxidoreductase</keyword>
<evidence type="ECO:0000256" key="2">
    <source>
        <dbReference type="ARBA" id="ARBA00022617"/>
    </source>
</evidence>
<evidence type="ECO:0000256" key="1">
    <source>
        <dbReference type="ARBA" id="ARBA00004196"/>
    </source>
</evidence>
<evidence type="ECO:0000313" key="10">
    <source>
        <dbReference type="Proteomes" id="UP001205560"/>
    </source>
</evidence>
<feature type="signal peptide" evidence="7">
    <location>
        <begin position="1"/>
        <end position="25"/>
    </location>
</feature>
<dbReference type="Gene3D" id="1.10.760.10">
    <property type="entry name" value="Cytochrome c-like domain"/>
    <property type="match status" value="2"/>
</dbReference>
<dbReference type="InterPro" id="IPR036909">
    <property type="entry name" value="Cyt_c-like_dom_sf"/>
</dbReference>
<comment type="subcellular location">
    <subcellularLocation>
        <location evidence="1">Cell envelope</location>
    </subcellularLocation>
</comment>
<organism evidence="9 10">
    <name type="scientific">Massilia norwichensis</name>
    <dbReference type="NCBI Taxonomy" id="1442366"/>
    <lineage>
        <taxon>Bacteria</taxon>
        <taxon>Pseudomonadati</taxon>
        <taxon>Pseudomonadota</taxon>
        <taxon>Betaproteobacteria</taxon>
        <taxon>Burkholderiales</taxon>
        <taxon>Oxalobacteraceae</taxon>
        <taxon>Telluria group</taxon>
        <taxon>Massilia</taxon>
    </lineage>
</organism>
<keyword evidence="3 6" id="KW-0479">Metal-binding</keyword>
<protein>
    <recommendedName>
        <fullName evidence="8">Cytochrome c domain-containing protein</fullName>
    </recommendedName>
</protein>
<proteinExistence type="predicted"/>
<dbReference type="Proteomes" id="UP001205560">
    <property type="component" value="Unassembled WGS sequence"/>
</dbReference>
<evidence type="ECO:0000313" key="9">
    <source>
        <dbReference type="EMBL" id="MCS0589907.1"/>
    </source>
</evidence>
<evidence type="ECO:0000256" key="5">
    <source>
        <dbReference type="ARBA" id="ARBA00023004"/>
    </source>
</evidence>